<keyword evidence="4" id="KW-1185">Reference proteome</keyword>
<evidence type="ECO:0008006" key="5">
    <source>
        <dbReference type="Google" id="ProtNLM"/>
    </source>
</evidence>
<comment type="caution">
    <text evidence="3">The sequence shown here is derived from an EMBL/GenBank/DDBJ whole genome shotgun (WGS) entry which is preliminary data.</text>
</comment>
<evidence type="ECO:0000256" key="1">
    <source>
        <dbReference type="PROSITE-ProRule" id="PRU00117"/>
    </source>
</evidence>
<dbReference type="PROSITE" id="PS50084">
    <property type="entry name" value="KH_TYPE_1"/>
    <property type="match status" value="1"/>
</dbReference>
<evidence type="ECO:0000256" key="2">
    <source>
        <dbReference type="SAM" id="MobiDB-lite"/>
    </source>
</evidence>
<dbReference type="InterPro" id="IPR036612">
    <property type="entry name" value="KH_dom_type_1_sf"/>
</dbReference>
<reference evidence="3" key="1">
    <citation type="submission" date="2013-08" db="EMBL/GenBank/DDBJ databases">
        <title>Gene expansion shapes genome architecture in the human pathogen Lichtheimia corymbifera: an evolutionary genomics analysis in the ancient terrestrial Mucorales (Mucoromycotina).</title>
        <authorList>
            <person name="Schwartze V.U."/>
            <person name="Winter S."/>
            <person name="Shelest E."/>
            <person name="Marcet-Houben M."/>
            <person name="Horn F."/>
            <person name="Wehner S."/>
            <person name="Hoffmann K."/>
            <person name="Riege K."/>
            <person name="Sammeth M."/>
            <person name="Nowrousian M."/>
            <person name="Valiante V."/>
            <person name="Linde J."/>
            <person name="Jacobsen I.D."/>
            <person name="Marz M."/>
            <person name="Brakhage A.A."/>
            <person name="Gabaldon T."/>
            <person name="Bocker S."/>
            <person name="Voigt K."/>
        </authorList>
    </citation>
    <scope>NUCLEOTIDE SEQUENCE [LARGE SCALE GENOMIC DNA]</scope>
    <source>
        <strain evidence="3">FSU 9682</strain>
    </source>
</reference>
<dbReference type="AlphaFoldDB" id="A0A068RRD2"/>
<protein>
    <recommendedName>
        <fullName evidence="5">K Homology domain-containing protein</fullName>
    </recommendedName>
</protein>
<name>A0A068RRD2_9FUNG</name>
<evidence type="ECO:0000313" key="3">
    <source>
        <dbReference type="EMBL" id="CDH52743.1"/>
    </source>
</evidence>
<sequence>MSIVPSNASQVPYDDNEQEESLRDPTIMPDQMHMDCYILPPDHSLTDVLGEKHSMLDEIRQDTGASLKYNASMYQVDIWGEKASVNRAKQHLHQIVERLDEKAEPNRRRTEKWSKPERKVKTWEKRRVDRKAAQQAAQQIYQGYPDAPQPYNDTAEPRNDEVPLTKLLDTRDAFLDQIRASCKCWVYVDTNNDNIIHIAGQEKDRVIMARTRIRNWYSLNARLHRPYRSRIASDEATTQLYACQVSQAA</sequence>
<keyword evidence="1" id="KW-0694">RNA-binding</keyword>
<dbReference type="GO" id="GO:0003723">
    <property type="term" value="F:RNA binding"/>
    <property type="evidence" value="ECO:0007669"/>
    <property type="project" value="UniProtKB-UniRule"/>
</dbReference>
<gene>
    <name evidence="3" type="ORF">LCOR_04186.1</name>
</gene>
<accession>A0A068RRD2</accession>
<evidence type="ECO:0000313" key="4">
    <source>
        <dbReference type="Proteomes" id="UP000027586"/>
    </source>
</evidence>
<dbReference type="EMBL" id="CBTN010000014">
    <property type="protein sequence ID" value="CDH52743.1"/>
    <property type="molecule type" value="Genomic_DNA"/>
</dbReference>
<feature type="region of interest" description="Disordered" evidence="2">
    <location>
        <begin position="1"/>
        <end position="21"/>
    </location>
</feature>
<dbReference type="SUPFAM" id="SSF54791">
    <property type="entry name" value="Eukaryotic type KH-domain (KH-domain type I)"/>
    <property type="match status" value="1"/>
</dbReference>
<feature type="compositionally biased region" description="Polar residues" evidence="2">
    <location>
        <begin position="1"/>
        <end position="10"/>
    </location>
</feature>
<dbReference type="STRING" id="1263082.A0A068RRD2"/>
<proteinExistence type="predicted"/>
<dbReference type="OrthoDB" id="4739136at2759"/>
<organism evidence="3 4">
    <name type="scientific">Lichtheimia corymbifera JMRC:FSU:9682</name>
    <dbReference type="NCBI Taxonomy" id="1263082"/>
    <lineage>
        <taxon>Eukaryota</taxon>
        <taxon>Fungi</taxon>
        <taxon>Fungi incertae sedis</taxon>
        <taxon>Mucoromycota</taxon>
        <taxon>Mucoromycotina</taxon>
        <taxon>Mucoromycetes</taxon>
        <taxon>Mucorales</taxon>
        <taxon>Lichtheimiaceae</taxon>
        <taxon>Lichtheimia</taxon>
    </lineage>
</organism>
<dbReference type="Proteomes" id="UP000027586">
    <property type="component" value="Unassembled WGS sequence"/>
</dbReference>
<dbReference type="VEuPathDB" id="FungiDB:LCOR_04186.1"/>